<organism evidence="1 2">
    <name type="scientific">Cylicocyclus nassatus</name>
    <name type="common">Nematode worm</name>
    <dbReference type="NCBI Taxonomy" id="53992"/>
    <lineage>
        <taxon>Eukaryota</taxon>
        <taxon>Metazoa</taxon>
        <taxon>Ecdysozoa</taxon>
        <taxon>Nematoda</taxon>
        <taxon>Chromadorea</taxon>
        <taxon>Rhabditida</taxon>
        <taxon>Rhabditina</taxon>
        <taxon>Rhabditomorpha</taxon>
        <taxon>Strongyloidea</taxon>
        <taxon>Strongylidae</taxon>
        <taxon>Cylicocyclus</taxon>
    </lineage>
</organism>
<reference evidence="1" key="1">
    <citation type="submission" date="2023-07" db="EMBL/GenBank/DDBJ databases">
        <authorList>
            <consortium name="CYATHOMIX"/>
        </authorList>
    </citation>
    <scope>NUCLEOTIDE SEQUENCE</scope>
    <source>
        <strain evidence="1">N/A</strain>
    </source>
</reference>
<name>A0AA36GJ91_CYLNA</name>
<proteinExistence type="predicted"/>
<evidence type="ECO:0000313" key="2">
    <source>
        <dbReference type="Proteomes" id="UP001176961"/>
    </source>
</evidence>
<accession>A0AA36GJ91</accession>
<evidence type="ECO:0000313" key="1">
    <source>
        <dbReference type="EMBL" id="CAJ0588310.1"/>
    </source>
</evidence>
<keyword evidence="2" id="KW-1185">Reference proteome</keyword>
<comment type="caution">
    <text evidence="1">The sequence shown here is derived from an EMBL/GenBank/DDBJ whole genome shotgun (WGS) entry which is preliminary data.</text>
</comment>
<dbReference type="Proteomes" id="UP001176961">
    <property type="component" value="Unassembled WGS sequence"/>
</dbReference>
<dbReference type="EMBL" id="CATQJL010000001">
    <property type="protein sequence ID" value="CAJ0588310.1"/>
    <property type="molecule type" value="Genomic_DNA"/>
</dbReference>
<protein>
    <submittedName>
        <fullName evidence="1">Uncharacterized protein</fullName>
    </submittedName>
</protein>
<dbReference type="AlphaFoldDB" id="A0AA36GJ91"/>
<gene>
    <name evidence="1" type="ORF">CYNAS_LOCUS293</name>
</gene>
<sequence>MWFELLTVVSLIFLAFGQQDLSMGPPNNYGMGMQGAGLPAAMRTQNVGLPTGYKMVQGVVGPATTGTQNVGLPNFYGTGTQIYGRKVNRKRWPFIGPKVNETPYNFKSGSRRWLATNLYNGD</sequence>